<feature type="transmembrane region" description="Helical" evidence="1">
    <location>
        <begin position="304"/>
        <end position="324"/>
    </location>
</feature>
<keyword evidence="3" id="KW-0012">Acyltransferase</keyword>
<feature type="transmembrane region" description="Helical" evidence="1">
    <location>
        <begin position="242"/>
        <end position="260"/>
    </location>
</feature>
<feature type="transmembrane region" description="Helical" evidence="1">
    <location>
        <begin position="184"/>
        <end position="210"/>
    </location>
</feature>
<keyword evidence="1" id="KW-1133">Transmembrane helix</keyword>
<name>A0A5N0TD65_9MICO</name>
<dbReference type="RefSeq" id="WP_150894275.1">
    <property type="nucleotide sequence ID" value="NZ_VYUY01000015.1"/>
</dbReference>
<keyword evidence="4" id="KW-1185">Reference proteome</keyword>
<feature type="domain" description="Acyltransferase 3" evidence="2">
    <location>
        <begin position="17"/>
        <end position="325"/>
    </location>
</feature>
<evidence type="ECO:0000313" key="3">
    <source>
        <dbReference type="EMBL" id="KAA9132394.1"/>
    </source>
</evidence>
<keyword evidence="1" id="KW-0472">Membrane</keyword>
<dbReference type="GO" id="GO:0016747">
    <property type="term" value="F:acyltransferase activity, transferring groups other than amino-acyl groups"/>
    <property type="evidence" value="ECO:0007669"/>
    <property type="project" value="InterPro"/>
</dbReference>
<feature type="transmembrane region" description="Helical" evidence="1">
    <location>
        <begin position="121"/>
        <end position="145"/>
    </location>
</feature>
<dbReference type="InterPro" id="IPR050879">
    <property type="entry name" value="Acyltransferase_3"/>
</dbReference>
<proteinExistence type="predicted"/>
<comment type="caution">
    <text evidence="3">The sequence shown here is derived from an EMBL/GenBank/DDBJ whole genome shotgun (WGS) entry which is preliminary data.</text>
</comment>
<organism evidence="3 4">
    <name type="scientific">Microbacterium caowuchunii</name>
    <dbReference type="NCBI Taxonomy" id="2614638"/>
    <lineage>
        <taxon>Bacteria</taxon>
        <taxon>Bacillati</taxon>
        <taxon>Actinomycetota</taxon>
        <taxon>Actinomycetes</taxon>
        <taxon>Micrococcales</taxon>
        <taxon>Microbacteriaceae</taxon>
        <taxon>Microbacterium</taxon>
    </lineage>
</organism>
<reference evidence="4" key="1">
    <citation type="submission" date="2019-09" db="EMBL/GenBank/DDBJ databases">
        <title>Mumia zhuanghuii sp. nov. isolated from the intestinal contents of plateau pika (Ochotona curzoniae) in the Qinghai-Tibet plateau of China.</title>
        <authorList>
            <person name="Tian Z."/>
        </authorList>
    </citation>
    <scope>NUCLEOTIDE SEQUENCE [LARGE SCALE GENOMIC DNA]</scope>
    <source>
        <strain evidence="4">L-033</strain>
    </source>
</reference>
<gene>
    <name evidence="3" type="ORF">F6B40_11960</name>
</gene>
<protein>
    <submittedName>
        <fullName evidence="3">Acyltransferase</fullName>
    </submittedName>
</protein>
<dbReference type="AlphaFoldDB" id="A0A5N0TD65"/>
<keyword evidence="3" id="KW-0808">Transferase</keyword>
<evidence type="ECO:0000259" key="2">
    <source>
        <dbReference type="Pfam" id="PF01757"/>
    </source>
</evidence>
<evidence type="ECO:0000256" key="1">
    <source>
        <dbReference type="SAM" id="Phobius"/>
    </source>
</evidence>
<dbReference type="Pfam" id="PF01757">
    <property type="entry name" value="Acyl_transf_3"/>
    <property type="match status" value="1"/>
</dbReference>
<dbReference type="InterPro" id="IPR002656">
    <property type="entry name" value="Acyl_transf_3_dom"/>
</dbReference>
<sequence length="347" mass="37582">MTAPPPAGVVSGLRLDSLTGIRAVAAFLVFWHHAAGLYGAPSSGMVGVSLFYILSGFVMAWTDRPGDTAWLFYRRRFARIYPAYALAVVLALILAALTRGISPYELIAFTLLQSWVPDEAIYFAASAVFWSLSCEAFFYLAFPVLRRVMRGLDARGLWLMAGGAFVVSLTIAAIGSVFPVTPQLTWAVVVFPPSRLPEFVIGAVLGTLFARGWRPRIPLALGWVLAAAGVGAAIVVPYALSRYAVTLVPFAVLIIALATADIRGSRVVTRSRVMVRLGEWSYAFYLIHLVVIMVVVPVGERLGIPLWASVLLSLVGGVIAAWMLHRFVEKPGNALLRPPGRPLLDSD</sequence>
<evidence type="ECO:0000313" key="4">
    <source>
        <dbReference type="Proteomes" id="UP000326838"/>
    </source>
</evidence>
<dbReference type="PANTHER" id="PTHR23028">
    <property type="entry name" value="ACETYLTRANSFERASE"/>
    <property type="match status" value="1"/>
</dbReference>
<keyword evidence="1" id="KW-0812">Transmembrane</keyword>
<feature type="transmembrane region" description="Helical" evidence="1">
    <location>
        <begin position="280"/>
        <end position="298"/>
    </location>
</feature>
<feature type="transmembrane region" description="Helical" evidence="1">
    <location>
        <begin position="83"/>
        <end position="101"/>
    </location>
</feature>
<dbReference type="PANTHER" id="PTHR23028:SF131">
    <property type="entry name" value="BLR2367 PROTEIN"/>
    <property type="match status" value="1"/>
</dbReference>
<feature type="transmembrane region" description="Helical" evidence="1">
    <location>
        <begin position="44"/>
        <end position="62"/>
    </location>
</feature>
<dbReference type="Proteomes" id="UP000326838">
    <property type="component" value="Unassembled WGS sequence"/>
</dbReference>
<dbReference type="GO" id="GO:0000271">
    <property type="term" value="P:polysaccharide biosynthetic process"/>
    <property type="evidence" value="ECO:0007669"/>
    <property type="project" value="TreeGrafter"/>
</dbReference>
<dbReference type="EMBL" id="VYUY01000015">
    <property type="protein sequence ID" value="KAA9132394.1"/>
    <property type="molecule type" value="Genomic_DNA"/>
</dbReference>
<feature type="transmembrane region" description="Helical" evidence="1">
    <location>
        <begin position="157"/>
        <end position="178"/>
    </location>
</feature>
<dbReference type="GO" id="GO:0016020">
    <property type="term" value="C:membrane"/>
    <property type="evidence" value="ECO:0007669"/>
    <property type="project" value="TreeGrafter"/>
</dbReference>
<accession>A0A5N0TD65</accession>
<feature type="transmembrane region" description="Helical" evidence="1">
    <location>
        <begin position="217"/>
        <end position="236"/>
    </location>
</feature>